<feature type="repeat" description="TPR" evidence="3">
    <location>
        <begin position="405"/>
        <end position="438"/>
    </location>
</feature>
<dbReference type="InterPro" id="IPR019734">
    <property type="entry name" value="TPR_rpt"/>
</dbReference>
<dbReference type="InterPro" id="IPR011990">
    <property type="entry name" value="TPR-like_helical_dom_sf"/>
</dbReference>
<gene>
    <name evidence="5" type="ORF">MSL71_31470</name>
</gene>
<dbReference type="SMART" id="SM00028">
    <property type="entry name" value="TPR"/>
    <property type="match status" value="12"/>
</dbReference>
<reference evidence="5 6" key="1">
    <citation type="submission" date="2019-03" db="EMBL/GenBank/DDBJ databases">
        <authorList>
            <person name="Nijsse B."/>
        </authorList>
    </citation>
    <scope>NUCLEOTIDE SEQUENCE [LARGE SCALE GENOMIC DNA]</scope>
    <source>
        <strain evidence="5">Desulfoluna butyratoxydans MSL71</strain>
    </source>
</reference>
<keyword evidence="2 3" id="KW-0802">TPR repeat</keyword>
<dbReference type="SUPFAM" id="SSF48452">
    <property type="entry name" value="TPR-like"/>
    <property type="match status" value="3"/>
</dbReference>
<feature type="repeat" description="TPR" evidence="3">
    <location>
        <begin position="508"/>
        <end position="541"/>
    </location>
</feature>
<evidence type="ECO:0000313" key="5">
    <source>
        <dbReference type="EMBL" id="VFQ45489.1"/>
    </source>
</evidence>
<dbReference type="Pfam" id="PF14559">
    <property type="entry name" value="TPR_19"/>
    <property type="match status" value="2"/>
</dbReference>
<dbReference type="Pfam" id="PF13432">
    <property type="entry name" value="TPR_16"/>
    <property type="match status" value="2"/>
</dbReference>
<dbReference type="EMBL" id="CAADHO010000005">
    <property type="protein sequence ID" value="VFQ45489.1"/>
    <property type="molecule type" value="Genomic_DNA"/>
</dbReference>
<dbReference type="AlphaFoldDB" id="A0A4U8YQF3"/>
<dbReference type="Pfam" id="PF13181">
    <property type="entry name" value="TPR_8"/>
    <property type="match status" value="2"/>
</dbReference>
<evidence type="ECO:0000256" key="1">
    <source>
        <dbReference type="ARBA" id="ARBA00022737"/>
    </source>
</evidence>
<name>A0A4U8YQF3_9BACT</name>
<keyword evidence="6" id="KW-1185">Reference proteome</keyword>
<evidence type="ECO:0000256" key="3">
    <source>
        <dbReference type="PROSITE-ProRule" id="PRU00339"/>
    </source>
</evidence>
<feature type="repeat" description="TPR" evidence="3">
    <location>
        <begin position="201"/>
        <end position="234"/>
    </location>
</feature>
<evidence type="ECO:0000313" key="6">
    <source>
        <dbReference type="Proteomes" id="UP000507962"/>
    </source>
</evidence>
<feature type="compositionally biased region" description="Polar residues" evidence="4">
    <location>
        <begin position="36"/>
        <end position="52"/>
    </location>
</feature>
<keyword evidence="1" id="KW-0677">Repeat</keyword>
<dbReference type="Gene3D" id="1.25.40.10">
    <property type="entry name" value="Tetratricopeptide repeat domain"/>
    <property type="match status" value="3"/>
</dbReference>
<evidence type="ECO:0000256" key="4">
    <source>
        <dbReference type="SAM" id="MobiDB-lite"/>
    </source>
</evidence>
<feature type="region of interest" description="Disordered" evidence="4">
    <location>
        <begin position="36"/>
        <end position="60"/>
    </location>
</feature>
<feature type="repeat" description="TPR" evidence="3">
    <location>
        <begin position="439"/>
        <end position="472"/>
    </location>
</feature>
<dbReference type="RefSeq" id="WP_180142076.1">
    <property type="nucleotide sequence ID" value="NZ_CAADHO010000005.1"/>
</dbReference>
<sequence>MNLTSATTRGLRRAPVFLSALTLSVLLLSGCASSTREGLSSTASTPMAPETSTIEEPDSPETWSGYRLYIEAMLARKAEDYATSAAYLTTASEKDPSALILKRELAVVHLLAGDKEKALEVIDGILADHPDDADSLLLLVRIRLAERRAGQAEKLLKRVIESDPTREEAYFRLGLLQTTIGKRDNALETYLKLLEAYPYAYAGHYYAALLYKEKGDEDKAMHHLKESLDIAPEFIEARLELADILVSRKQYDEAKAQYRLALTHSPGDLHASLAMALLHDTLEEEEQARALYDEITASADRWPEIYTLINQQYIERRKYSEAHRLLTGVMTAYKDNSEFNYMLGFVCEKLGDSEEAIQCFTRISPASDYYERAILFVSVQLWEQGRQDEAIQTLEEAREQQPESIEILNYLASFYEEQKAYDKAEACLLKAISFTPEDPTLHFRIGVLYDKWGKSEASTSAMKRALELDPEDPNALNYLGYTYARQGIHLEDAERLIKKALEYKPGDGYITDSLGWVYYQKGQYSKALSTLREAAALLPEDPVVMEHLGDALVQNNLTQEALNYYRESLKLGHEDAPAIREKIRSLEGSDTAQ</sequence>
<dbReference type="Pfam" id="PF13429">
    <property type="entry name" value="TPR_15"/>
    <property type="match status" value="1"/>
</dbReference>
<dbReference type="PANTHER" id="PTHR45586:SF1">
    <property type="entry name" value="LIPOPOLYSACCHARIDE ASSEMBLY PROTEIN B"/>
    <property type="match status" value="1"/>
</dbReference>
<dbReference type="Proteomes" id="UP000507962">
    <property type="component" value="Unassembled WGS sequence"/>
</dbReference>
<evidence type="ECO:0000256" key="2">
    <source>
        <dbReference type="ARBA" id="ARBA00022803"/>
    </source>
</evidence>
<organism evidence="5 6">
    <name type="scientific">Desulfoluna butyratoxydans</name>
    <dbReference type="NCBI Taxonomy" id="231438"/>
    <lineage>
        <taxon>Bacteria</taxon>
        <taxon>Pseudomonadati</taxon>
        <taxon>Thermodesulfobacteriota</taxon>
        <taxon>Desulfobacteria</taxon>
        <taxon>Desulfobacterales</taxon>
        <taxon>Desulfolunaceae</taxon>
        <taxon>Desulfoluna</taxon>
    </lineage>
</organism>
<dbReference type="InterPro" id="IPR051012">
    <property type="entry name" value="CellSynth/LPSAsmb/PSIAsmb"/>
</dbReference>
<protein>
    <submittedName>
        <fullName evidence="5">Tetratricopeptide repeat</fullName>
    </submittedName>
</protein>
<accession>A0A4U8YQF3</accession>
<dbReference type="PROSITE" id="PS50005">
    <property type="entry name" value="TPR"/>
    <property type="match status" value="5"/>
</dbReference>
<dbReference type="PANTHER" id="PTHR45586">
    <property type="entry name" value="TPR REPEAT-CONTAINING PROTEIN PA4667"/>
    <property type="match status" value="1"/>
</dbReference>
<proteinExistence type="predicted"/>
<feature type="repeat" description="TPR" evidence="3">
    <location>
        <begin position="167"/>
        <end position="200"/>
    </location>
</feature>